<name>A0ABR2EJ44_9ROSI</name>
<dbReference type="Proteomes" id="UP001472677">
    <property type="component" value="Unassembled WGS sequence"/>
</dbReference>
<sequence length="113" mass="12199">MAIHPPTTTLAPDFAIGVPPSKAPTTPNTTKDTLAITTTTTILTLRCLMKAAANNGCIHTQTLRSPCYKRRRPDLRNRALESSLIELTPIISDATKTNPLLAPKTAVRSHCPL</sequence>
<gene>
    <name evidence="1" type="ORF">V6N12_048466</name>
</gene>
<evidence type="ECO:0000313" key="2">
    <source>
        <dbReference type="Proteomes" id="UP001472677"/>
    </source>
</evidence>
<evidence type="ECO:0000313" key="1">
    <source>
        <dbReference type="EMBL" id="KAK8561394.1"/>
    </source>
</evidence>
<proteinExistence type="predicted"/>
<reference evidence="1 2" key="1">
    <citation type="journal article" date="2024" name="G3 (Bethesda)">
        <title>Genome assembly of Hibiscus sabdariffa L. provides insights into metabolisms of medicinal natural products.</title>
        <authorList>
            <person name="Kim T."/>
        </authorList>
    </citation>
    <scope>NUCLEOTIDE SEQUENCE [LARGE SCALE GENOMIC DNA]</scope>
    <source>
        <strain evidence="1">TK-2024</strain>
        <tissue evidence="1">Old leaves</tissue>
    </source>
</reference>
<organism evidence="1 2">
    <name type="scientific">Hibiscus sabdariffa</name>
    <name type="common">roselle</name>
    <dbReference type="NCBI Taxonomy" id="183260"/>
    <lineage>
        <taxon>Eukaryota</taxon>
        <taxon>Viridiplantae</taxon>
        <taxon>Streptophyta</taxon>
        <taxon>Embryophyta</taxon>
        <taxon>Tracheophyta</taxon>
        <taxon>Spermatophyta</taxon>
        <taxon>Magnoliopsida</taxon>
        <taxon>eudicotyledons</taxon>
        <taxon>Gunneridae</taxon>
        <taxon>Pentapetalae</taxon>
        <taxon>rosids</taxon>
        <taxon>malvids</taxon>
        <taxon>Malvales</taxon>
        <taxon>Malvaceae</taxon>
        <taxon>Malvoideae</taxon>
        <taxon>Hibiscus</taxon>
    </lineage>
</organism>
<protein>
    <submittedName>
        <fullName evidence="1">Uncharacterized protein</fullName>
    </submittedName>
</protein>
<dbReference type="EMBL" id="JBBPBM010000013">
    <property type="protein sequence ID" value="KAK8561394.1"/>
    <property type="molecule type" value="Genomic_DNA"/>
</dbReference>
<keyword evidence="2" id="KW-1185">Reference proteome</keyword>
<comment type="caution">
    <text evidence="1">The sequence shown here is derived from an EMBL/GenBank/DDBJ whole genome shotgun (WGS) entry which is preliminary data.</text>
</comment>
<accession>A0ABR2EJ44</accession>